<dbReference type="PATRIC" id="fig|35746.4.peg.3543"/>
<keyword evidence="1" id="KW-0614">Plasmid</keyword>
<organism evidence="1 2">
    <name type="scientific">Haloferax gibbonsii</name>
    <dbReference type="NCBI Taxonomy" id="35746"/>
    <lineage>
        <taxon>Archaea</taxon>
        <taxon>Methanobacteriati</taxon>
        <taxon>Methanobacteriota</taxon>
        <taxon>Stenosarchaea group</taxon>
        <taxon>Halobacteria</taxon>
        <taxon>Halobacteriales</taxon>
        <taxon>Haloferacaceae</taxon>
        <taxon>Haloferax</taxon>
    </lineage>
</organism>
<sequence>MEFAIWAYPWDMLDAGPRETGARIDELGVDEVTLATNYHAVQAFAPHNPKRRTFFAHASSYFRPSGSYGRLEPVPYEGMTGDWVAEIADGLENVRLNSWTVGCHNSRLGMRHRDVTLTSAHGDDLVFGLCPSNPDVQEYLIGLVRDLTDSGHFDRIELETFDYFYGTGFGWHHQKIHARLGTLGEFLFGLCFCDHCRATASDAGVDVESARDTVAQTLDEIVDGTVPHGLSPELWLREHDAVADYVDVREETLATLYAELSAESGSTPLGYYVGAPEPGREWMVGADLDRLSEHVDYFCLPAYESSREAVMDAYRSVDAVTDDVPLHVGLLPGHPAIHDGDTLVNIVDSLRAVDVPRVSFYNYGLLPERSLSWIREATDASL</sequence>
<geneLocation type="plasmid" evidence="1 2">
    <name>pHG1</name>
</geneLocation>
<gene>
    <name evidence="1" type="ORF">ABY42_16345</name>
</gene>
<dbReference type="GeneID" id="25247554"/>
<dbReference type="KEGG" id="hgi:ABY42_16345"/>
<proteinExistence type="predicted"/>
<dbReference type="EMBL" id="CP011948">
    <property type="protein sequence ID" value="AKU09367.1"/>
    <property type="molecule type" value="Genomic_DNA"/>
</dbReference>
<accession>A0A0K1IXW9</accession>
<evidence type="ECO:0000313" key="1">
    <source>
        <dbReference type="EMBL" id="AKU09367.1"/>
    </source>
</evidence>
<dbReference type="AlphaFoldDB" id="A0A0K1IXW9"/>
<dbReference type="Proteomes" id="UP000066124">
    <property type="component" value="Plasmid pHG1"/>
</dbReference>
<dbReference type="Gene3D" id="3.20.20.80">
    <property type="entry name" value="Glycosidases"/>
    <property type="match status" value="1"/>
</dbReference>
<reference evidence="2" key="1">
    <citation type="journal article" date="2015" name="J. Biotechnol.">
        <title>Complete genome sequence of Haloferax gibbonsii strain ARA6, a potential producer of polyhydroxyalkanoates and halocins isolated from Araruama, Rio de Janeiro, Brasil.</title>
        <authorList>
            <person name="Pinto L.H."/>
            <person name="D'Alincourt Carvalho-Assef A.P."/>
            <person name="Vieira R.P."/>
            <person name="Clementino M.M."/>
            <person name="Albano R.M."/>
        </authorList>
    </citation>
    <scope>NUCLEOTIDE SEQUENCE [LARGE SCALE GENOMIC DNA]</scope>
    <source>
        <strain evidence="2">ARA6</strain>
        <plasmid evidence="2">Plasmid pHG1</plasmid>
    </source>
</reference>
<dbReference type="RefSeq" id="WP_050460137.1">
    <property type="nucleotide sequence ID" value="NZ_CP011948.1"/>
</dbReference>
<protein>
    <submittedName>
        <fullName evidence="1">Uncharacterized protein</fullName>
    </submittedName>
</protein>
<evidence type="ECO:0000313" key="2">
    <source>
        <dbReference type="Proteomes" id="UP000066124"/>
    </source>
</evidence>
<name>A0A0K1IXW9_HALGI</name>